<name>A0A835STR2_CHLIN</name>
<gene>
    <name evidence="2" type="ORF">HXX76_011700</name>
</gene>
<dbReference type="EMBL" id="JAEHOC010000047">
    <property type="protein sequence ID" value="KAG2426470.1"/>
    <property type="molecule type" value="Genomic_DNA"/>
</dbReference>
<protein>
    <submittedName>
        <fullName evidence="2">Uncharacterized protein</fullName>
    </submittedName>
</protein>
<evidence type="ECO:0000256" key="1">
    <source>
        <dbReference type="SAM" id="MobiDB-lite"/>
    </source>
</evidence>
<proteinExistence type="predicted"/>
<sequence>MERRLTCDQWRERDVRDDAGSDVDELLHAGARQIGLAGAEGPQARGGGGHGAWPHMWMGPVRGGGVDG</sequence>
<accession>A0A835STR2</accession>
<feature type="region of interest" description="Disordered" evidence="1">
    <location>
        <begin position="38"/>
        <end position="68"/>
    </location>
</feature>
<dbReference type="AlphaFoldDB" id="A0A835STR2"/>
<evidence type="ECO:0000313" key="2">
    <source>
        <dbReference type="EMBL" id="KAG2426470.1"/>
    </source>
</evidence>
<organism evidence="2 3">
    <name type="scientific">Chlamydomonas incerta</name>
    <dbReference type="NCBI Taxonomy" id="51695"/>
    <lineage>
        <taxon>Eukaryota</taxon>
        <taxon>Viridiplantae</taxon>
        <taxon>Chlorophyta</taxon>
        <taxon>core chlorophytes</taxon>
        <taxon>Chlorophyceae</taxon>
        <taxon>CS clade</taxon>
        <taxon>Chlamydomonadales</taxon>
        <taxon>Chlamydomonadaceae</taxon>
        <taxon>Chlamydomonas</taxon>
    </lineage>
</organism>
<dbReference type="Proteomes" id="UP000650467">
    <property type="component" value="Unassembled WGS sequence"/>
</dbReference>
<comment type="caution">
    <text evidence="2">The sequence shown here is derived from an EMBL/GenBank/DDBJ whole genome shotgun (WGS) entry which is preliminary data.</text>
</comment>
<reference evidence="2" key="1">
    <citation type="journal article" date="2020" name="bioRxiv">
        <title>Comparative genomics of Chlamydomonas.</title>
        <authorList>
            <person name="Craig R.J."/>
            <person name="Hasan A.R."/>
            <person name="Ness R.W."/>
            <person name="Keightley P.D."/>
        </authorList>
    </citation>
    <scope>NUCLEOTIDE SEQUENCE</scope>
    <source>
        <strain evidence="2">SAG 7.73</strain>
    </source>
</reference>
<evidence type="ECO:0000313" key="3">
    <source>
        <dbReference type="Proteomes" id="UP000650467"/>
    </source>
</evidence>
<keyword evidence="3" id="KW-1185">Reference proteome</keyword>